<proteinExistence type="predicted"/>
<dbReference type="Proteomes" id="UP000030645">
    <property type="component" value="Unassembled WGS sequence"/>
</dbReference>
<reference evidence="2" key="1">
    <citation type="submission" date="2013-01" db="EMBL/GenBank/DDBJ databases">
        <title>Draft Genome Sequence of a Mulberry Tree, Morus notabilis C.K. Schneid.</title>
        <authorList>
            <person name="He N."/>
            <person name="Zhao S."/>
        </authorList>
    </citation>
    <scope>NUCLEOTIDE SEQUENCE</scope>
</reference>
<keyword evidence="2" id="KW-1185">Reference proteome</keyword>
<sequence>MVKCQPCVHPNEHVTDETLSAHVLDLRTWTLQVCNPVANKGFHNKELRMGLKVMSNLLPFIVDGAALFELQPRILQGTHPLPGRLWHFHYQVCQVLDGRKRSAQWVIQERMPFNRQYLMCFICYHAIANEDHDVDSDLEKDDN</sequence>
<gene>
    <name evidence="1" type="ORF">L484_027964</name>
</gene>
<evidence type="ECO:0000313" key="1">
    <source>
        <dbReference type="EMBL" id="EXC30787.1"/>
    </source>
</evidence>
<protein>
    <submittedName>
        <fullName evidence="1">Uncharacterized protein</fullName>
    </submittedName>
</protein>
<evidence type="ECO:0000313" key="2">
    <source>
        <dbReference type="Proteomes" id="UP000030645"/>
    </source>
</evidence>
<organism evidence="1 2">
    <name type="scientific">Morus notabilis</name>
    <dbReference type="NCBI Taxonomy" id="981085"/>
    <lineage>
        <taxon>Eukaryota</taxon>
        <taxon>Viridiplantae</taxon>
        <taxon>Streptophyta</taxon>
        <taxon>Embryophyta</taxon>
        <taxon>Tracheophyta</taxon>
        <taxon>Spermatophyta</taxon>
        <taxon>Magnoliopsida</taxon>
        <taxon>eudicotyledons</taxon>
        <taxon>Gunneridae</taxon>
        <taxon>Pentapetalae</taxon>
        <taxon>rosids</taxon>
        <taxon>fabids</taxon>
        <taxon>Rosales</taxon>
        <taxon>Moraceae</taxon>
        <taxon>Moreae</taxon>
        <taxon>Morus</taxon>
    </lineage>
</organism>
<dbReference type="EMBL" id="KE346217">
    <property type="protein sequence ID" value="EXC30787.1"/>
    <property type="molecule type" value="Genomic_DNA"/>
</dbReference>
<accession>W9SW54</accession>
<dbReference type="AlphaFoldDB" id="W9SW54"/>
<name>W9SW54_9ROSA</name>